<reference evidence="2" key="1">
    <citation type="submission" date="2022-10" db="EMBL/GenBank/DDBJ databases">
        <title>Genome sequences of endogenous nimaviruses in decapod crustaceans.</title>
        <authorList>
            <person name="Kawato S."/>
            <person name="Nozaki R."/>
            <person name="Kondo H."/>
            <person name="Hirono I."/>
        </authorList>
    </citation>
    <scope>NUCLEOTIDE SEQUENCE</scope>
    <source>
        <strain evidence="2">TUMSAT20210906</strain>
    </source>
</reference>
<organism evidence="2">
    <name type="scientific">Armadillidium vulgare clopovirus</name>
    <dbReference type="NCBI Taxonomy" id="2984284"/>
    <lineage>
        <taxon>Viruses</taxon>
        <taxon>Viruses incertae sedis</taxon>
        <taxon>Naldaviricetes</taxon>
        <taxon>Nimaviridae</taxon>
    </lineage>
</organism>
<accession>A0A9C7EZ85</accession>
<feature type="region of interest" description="Disordered" evidence="1">
    <location>
        <begin position="1"/>
        <end position="44"/>
    </location>
</feature>
<dbReference type="EMBL" id="LC738883">
    <property type="protein sequence ID" value="BDT63328.1"/>
    <property type="molecule type" value="Genomic_DNA"/>
</dbReference>
<proteinExistence type="predicted"/>
<evidence type="ECO:0000313" key="2">
    <source>
        <dbReference type="EMBL" id="BDT63328.1"/>
    </source>
</evidence>
<protein>
    <submittedName>
        <fullName evidence="2">Uncharacterized protein</fullName>
    </submittedName>
</protein>
<sequence length="243" mass="29343">MNSAEETERKRKSMRFPNFPTKKRRIEFREDRNENKEYKRHIDETRQTTAAAAHDAVSQSSMRDQYNFINKDDNRYGKFFGVVIRSSSIIDVDKNYDFAKIVDDYLEELKNRHRLWFPLPYKIFRYKYKDSAALQFSTIDRMNRFLNEFKNYLKDDPYKPIVYECSFDLANHLQEEKKNNQIDRYWLNQNGEFSVSFYGEPTPNFYLIKTPWEYFNIKKNREMWYPNRYNRAVGGGGGSGYKG</sequence>
<name>A0A9C7EZ85_9VIRU</name>
<evidence type="ECO:0000256" key="1">
    <source>
        <dbReference type="SAM" id="MobiDB-lite"/>
    </source>
</evidence>
<feature type="compositionally biased region" description="Basic and acidic residues" evidence="1">
    <location>
        <begin position="27"/>
        <end position="44"/>
    </location>
</feature>